<feature type="transmembrane region" description="Helical" evidence="3">
    <location>
        <begin position="66"/>
        <end position="88"/>
    </location>
</feature>
<protein>
    <submittedName>
        <fullName evidence="6">Alpha/beta fold hydrolase</fullName>
    </submittedName>
</protein>
<keyword evidence="2 6" id="KW-0378">Hydrolase</keyword>
<dbReference type="GO" id="GO:0006508">
    <property type="term" value="P:proteolysis"/>
    <property type="evidence" value="ECO:0007669"/>
    <property type="project" value="InterPro"/>
</dbReference>
<feature type="domain" description="CAAX prenyl protease 2/Lysostaphin resistance protein A-like" evidence="5">
    <location>
        <begin position="149"/>
        <end position="244"/>
    </location>
</feature>
<dbReference type="InterPro" id="IPR002410">
    <property type="entry name" value="Peptidase_S33"/>
</dbReference>
<accession>A0A7C4KGF5</accession>
<evidence type="ECO:0000259" key="4">
    <source>
        <dbReference type="Pfam" id="PF00561"/>
    </source>
</evidence>
<comment type="similarity">
    <text evidence="1">Belongs to the peptidase S33 family.</text>
</comment>
<dbReference type="GO" id="GO:0004177">
    <property type="term" value="F:aminopeptidase activity"/>
    <property type="evidence" value="ECO:0007669"/>
    <property type="project" value="UniProtKB-EC"/>
</dbReference>
<feature type="transmembrane region" description="Helical" evidence="3">
    <location>
        <begin position="271"/>
        <end position="288"/>
    </location>
</feature>
<gene>
    <name evidence="6" type="ORF">ENT37_04925</name>
</gene>
<dbReference type="AlphaFoldDB" id="A0A7C4KGF5"/>
<dbReference type="InterPro" id="IPR003675">
    <property type="entry name" value="Rce1/LyrA-like_dom"/>
</dbReference>
<name>A0A7C4KGF5_9CHLR</name>
<dbReference type="InterPro" id="IPR000073">
    <property type="entry name" value="AB_hydrolase_1"/>
</dbReference>
<evidence type="ECO:0000256" key="3">
    <source>
        <dbReference type="SAM" id="Phobius"/>
    </source>
</evidence>
<evidence type="ECO:0000256" key="2">
    <source>
        <dbReference type="ARBA" id="ARBA00022801"/>
    </source>
</evidence>
<keyword evidence="3" id="KW-1133">Transmembrane helix</keyword>
<dbReference type="Pfam" id="PF02517">
    <property type="entry name" value="Rce1-like"/>
    <property type="match status" value="1"/>
</dbReference>
<sequence length="785" mass="85418">MQPEAIHRLLKGPFFEAARTGNHRWWRVILTLVFVFASLTVATALLVTPLLMVYPSTDLLNRAPLPLALTAALAPFGAAWLALGYALPVFHRRPFRSLLLPGGAFRWRLFFVSGGLWALLAAAVDGVQAMLGAGDYRWSFEARHFWPYLGAALVWMPVQTSAEELIFRGYLTQVFGARARRIGWPLLAPALIFALLHLPNPEVSALGWWSALPQYFLMGVLLGWVTLNSQGLEMAFGLHLANNLYTGLVAGLRDSALPSASLFIIEELNPMVNLVLIGIAGVVYLLLAGRLARRFRWTAAAALLLVLTACAPTVTPAPPENGSSLRLEDCLLSAPGQPVQVVARCGQLEVPENPADPNGRTIRLNVAVVKAQSSNPAPDPLFMLAGGPGQAASEAFLPMLPLLERVTFKRDVVLVDQRGTGKSNPLHCESAVESEPLGGRLPYADEVYRQMTHCVQEELRGDPRFYTTEIAMQDLEAVRKALGYGQVNLLGVSYGTRAALTYMRLYPQNVRTAILDGVVPPGWAIGQSLRRDAQRALDLIFTRCAGDPACREAFPNLSEEWKQLLQRLRQTPAEVSVPHPTTGEATAISLSAETVGMMVRLISYSSDYAALLPWLIHTAAQGDLQPLAAQYLLALKGNDTLIEEGLFFAVLCSEDVPLLPPEGEPGEYFFYDVSETWRAACRAYPSNPQARAGEAFPVLKIPTLLISGEADPVTPPENAEAARQYLPDSLHVVLPGMGHGNFYVGCVPGLVRQLIEKASVEGMDSGCVARTTPLPFFISSLGPQP</sequence>
<dbReference type="GO" id="GO:0016020">
    <property type="term" value="C:membrane"/>
    <property type="evidence" value="ECO:0007669"/>
    <property type="project" value="TreeGrafter"/>
</dbReference>
<proteinExistence type="inferred from homology"/>
<keyword evidence="3" id="KW-0472">Membrane</keyword>
<dbReference type="SUPFAM" id="SSF53474">
    <property type="entry name" value="alpha/beta-Hydrolases"/>
    <property type="match status" value="1"/>
</dbReference>
<feature type="transmembrane region" description="Helical" evidence="3">
    <location>
        <begin position="28"/>
        <end position="54"/>
    </location>
</feature>
<feature type="transmembrane region" description="Helical" evidence="3">
    <location>
        <begin position="206"/>
        <end position="227"/>
    </location>
</feature>
<dbReference type="InterPro" id="IPR050266">
    <property type="entry name" value="AB_hydrolase_sf"/>
</dbReference>
<reference evidence="6" key="1">
    <citation type="journal article" date="2020" name="mSystems">
        <title>Genome- and Community-Level Interaction Insights into Carbon Utilization and Element Cycling Functions of Hydrothermarchaeota in Hydrothermal Sediment.</title>
        <authorList>
            <person name="Zhou Z."/>
            <person name="Liu Y."/>
            <person name="Xu W."/>
            <person name="Pan J."/>
            <person name="Luo Z.H."/>
            <person name="Li M."/>
        </authorList>
    </citation>
    <scope>NUCLEOTIDE SEQUENCE [LARGE SCALE GENOMIC DNA]</scope>
    <source>
        <strain evidence="6">SpSt-573</strain>
    </source>
</reference>
<comment type="caution">
    <text evidence="6">The sequence shown here is derived from an EMBL/GenBank/DDBJ whole genome shotgun (WGS) entry which is preliminary data.</text>
</comment>
<dbReference type="Pfam" id="PF00561">
    <property type="entry name" value="Abhydrolase_1"/>
    <property type="match status" value="1"/>
</dbReference>
<dbReference type="GO" id="GO:0080120">
    <property type="term" value="P:CAAX-box protein maturation"/>
    <property type="evidence" value="ECO:0007669"/>
    <property type="project" value="UniProtKB-ARBA"/>
</dbReference>
<dbReference type="EMBL" id="DSYK01000253">
    <property type="protein sequence ID" value="HGS21195.1"/>
    <property type="molecule type" value="Genomic_DNA"/>
</dbReference>
<dbReference type="PANTHER" id="PTHR43798">
    <property type="entry name" value="MONOACYLGLYCEROL LIPASE"/>
    <property type="match status" value="1"/>
</dbReference>
<feature type="transmembrane region" description="Helical" evidence="3">
    <location>
        <begin position="182"/>
        <end position="200"/>
    </location>
</feature>
<feature type="transmembrane region" description="Helical" evidence="3">
    <location>
        <begin position="109"/>
        <end position="133"/>
    </location>
</feature>
<feature type="transmembrane region" description="Helical" evidence="3">
    <location>
        <begin position="295"/>
        <end position="314"/>
    </location>
</feature>
<dbReference type="PRINTS" id="PR00793">
    <property type="entry name" value="PROAMNOPTASE"/>
</dbReference>
<dbReference type="GO" id="GO:0004175">
    <property type="term" value="F:endopeptidase activity"/>
    <property type="evidence" value="ECO:0007669"/>
    <property type="project" value="UniProtKB-ARBA"/>
</dbReference>
<organism evidence="6">
    <name type="scientific">Anaerolinea thermolimosa</name>
    <dbReference type="NCBI Taxonomy" id="229919"/>
    <lineage>
        <taxon>Bacteria</taxon>
        <taxon>Bacillati</taxon>
        <taxon>Chloroflexota</taxon>
        <taxon>Anaerolineae</taxon>
        <taxon>Anaerolineales</taxon>
        <taxon>Anaerolineaceae</taxon>
        <taxon>Anaerolinea</taxon>
    </lineage>
</organism>
<feature type="domain" description="AB hydrolase-1" evidence="4">
    <location>
        <begin position="380"/>
        <end position="744"/>
    </location>
</feature>
<dbReference type="InterPro" id="IPR029058">
    <property type="entry name" value="AB_hydrolase_fold"/>
</dbReference>
<keyword evidence="3" id="KW-0812">Transmembrane</keyword>
<evidence type="ECO:0000256" key="1">
    <source>
        <dbReference type="ARBA" id="ARBA00010088"/>
    </source>
</evidence>
<dbReference type="PANTHER" id="PTHR43798:SF27">
    <property type="entry name" value="HYDROLASE ALPHA_BETA HYDROLASE FOLD FAMILY"/>
    <property type="match status" value="1"/>
</dbReference>
<evidence type="ECO:0000259" key="5">
    <source>
        <dbReference type="Pfam" id="PF02517"/>
    </source>
</evidence>
<dbReference type="Gene3D" id="3.40.50.1820">
    <property type="entry name" value="alpha/beta hydrolase"/>
    <property type="match status" value="1"/>
</dbReference>
<evidence type="ECO:0000313" key="6">
    <source>
        <dbReference type="EMBL" id="HGS21195.1"/>
    </source>
</evidence>